<keyword evidence="3" id="KW-1185">Reference proteome</keyword>
<dbReference type="AlphaFoldDB" id="A0A8E0VEP7"/>
<evidence type="ECO:0000313" key="2">
    <source>
        <dbReference type="EMBL" id="KAA0185373.1"/>
    </source>
</evidence>
<dbReference type="InterPro" id="IPR014840">
    <property type="entry name" value="HRD"/>
</dbReference>
<proteinExistence type="predicted"/>
<organism evidence="2 3">
    <name type="scientific">Fasciolopsis buskii</name>
    <dbReference type="NCBI Taxonomy" id="27845"/>
    <lineage>
        <taxon>Eukaryota</taxon>
        <taxon>Metazoa</taxon>
        <taxon>Spiralia</taxon>
        <taxon>Lophotrochozoa</taxon>
        <taxon>Platyhelminthes</taxon>
        <taxon>Trematoda</taxon>
        <taxon>Digenea</taxon>
        <taxon>Plagiorchiida</taxon>
        <taxon>Echinostomata</taxon>
        <taxon>Echinostomatoidea</taxon>
        <taxon>Fasciolidae</taxon>
        <taxon>Fasciolopsis</taxon>
    </lineage>
</organism>
<comment type="caution">
    <text evidence="2">The sequence shown here is derived from an EMBL/GenBank/DDBJ whole genome shotgun (WGS) entry which is preliminary data.</text>
</comment>
<evidence type="ECO:0000313" key="3">
    <source>
        <dbReference type="Proteomes" id="UP000728185"/>
    </source>
</evidence>
<dbReference type="PANTHER" id="PTHR21669">
    <property type="entry name" value="CAPZ-INTERACTING PROTEIN AND RELATED PROTEINS"/>
    <property type="match status" value="1"/>
</dbReference>
<protein>
    <recommendedName>
        <fullName evidence="1">Hpc2-related domain-containing protein</fullName>
    </recommendedName>
</protein>
<evidence type="ECO:0000259" key="1">
    <source>
        <dbReference type="Pfam" id="PF08729"/>
    </source>
</evidence>
<accession>A0A8E0VEP7</accession>
<dbReference type="EMBL" id="LUCM01010510">
    <property type="protein sequence ID" value="KAA0185373.1"/>
    <property type="molecule type" value="Genomic_DNA"/>
</dbReference>
<dbReference type="OrthoDB" id="68076at2759"/>
<name>A0A8E0VEP7_9TREM</name>
<gene>
    <name evidence="2" type="ORF">FBUS_10638</name>
</gene>
<dbReference type="GO" id="GO:0005634">
    <property type="term" value="C:nucleus"/>
    <property type="evidence" value="ECO:0007669"/>
    <property type="project" value="TreeGrafter"/>
</dbReference>
<reference evidence="2" key="1">
    <citation type="submission" date="2019-05" db="EMBL/GenBank/DDBJ databases">
        <title>Annotation for the trematode Fasciolopsis buski.</title>
        <authorList>
            <person name="Choi Y.-J."/>
        </authorList>
    </citation>
    <scope>NUCLEOTIDE SEQUENCE</scope>
    <source>
        <strain evidence="2">HT</strain>
        <tissue evidence="2">Whole worm</tissue>
    </source>
</reference>
<dbReference type="PANTHER" id="PTHR21669:SF28">
    <property type="entry name" value="YEMANUCLEIN"/>
    <property type="match status" value="1"/>
</dbReference>
<dbReference type="Proteomes" id="UP000728185">
    <property type="component" value="Unassembled WGS sequence"/>
</dbReference>
<dbReference type="Pfam" id="PF08729">
    <property type="entry name" value="HUN"/>
    <property type="match status" value="1"/>
</dbReference>
<sequence length="265" mass="28786">MTQTTIVFDINLPDDEENHEWSYLELVQEHLAKNADGDSKSSPFAASDASEERRLAELAKSLEKKYGTMVTMQKSGSRKRVRIDDFLDPGDGYDSQDSFIDDSEAVDVYVAPNVSTKLGGFFVHEGVVEGLEDQNARIEAPAGSWQKPNPIARPVKKDKSKELLEKAVKRLSTPKISPNISRTKMQNLDSVFDAVLSSPTGVPSRLSPVGLSVKPENAVNLKSASPVLTAPSPVEASQTTDLPLLPPTLPAELVSKIGELIKVCS</sequence>
<feature type="domain" description="Hpc2-related" evidence="1">
    <location>
        <begin position="79"/>
        <end position="129"/>
    </location>
</feature>
<dbReference type="GO" id="GO:0006325">
    <property type="term" value="P:chromatin organization"/>
    <property type="evidence" value="ECO:0007669"/>
    <property type="project" value="TreeGrafter"/>
</dbReference>